<dbReference type="EMBL" id="JARXNH020000054">
    <property type="protein sequence ID" value="MEK0248786.1"/>
    <property type="molecule type" value="Genomic_DNA"/>
</dbReference>
<evidence type="ECO:0000313" key="3">
    <source>
        <dbReference type="EMBL" id="MEK0248786.1"/>
    </source>
</evidence>
<dbReference type="InterPro" id="IPR004629">
    <property type="entry name" value="WecG_TagA_CpsF"/>
</dbReference>
<dbReference type="Proteomes" id="UP001334005">
    <property type="component" value="Unassembled WGS sequence"/>
</dbReference>
<keyword evidence="4" id="KW-1185">Reference proteome</keyword>
<gene>
    <name evidence="3" type="ORF">QFI66_011800</name>
</gene>
<comment type="caution">
    <text evidence="3">The sequence shown here is derived from an EMBL/GenBank/DDBJ whole genome shotgun (WGS) entry which is preliminary data.</text>
</comment>
<reference evidence="3 4" key="1">
    <citation type="submission" date="2024-03" db="EMBL/GenBank/DDBJ databases">
        <title>Two novel Raoultella species associated with bleeding cankers of broadleaf hosts, Raoultella scottia sp. nov. and Raoultella lignicola sp. nov.</title>
        <authorList>
            <person name="Brady C.L."/>
        </authorList>
    </citation>
    <scope>NUCLEOTIDE SEQUENCE [LARGE SCALE GENOMIC DNA]</scope>
    <source>
        <strain evidence="3 4">BAC 10a-01-01</strain>
    </source>
</reference>
<organism evidence="3 4">
    <name type="scientific">Raoultella scottii</name>
    <dbReference type="NCBI Taxonomy" id="3040937"/>
    <lineage>
        <taxon>Bacteria</taxon>
        <taxon>Pseudomonadati</taxon>
        <taxon>Pseudomonadota</taxon>
        <taxon>Gammaproteobacteria</taxon>
        <taxon>Enterobacterales</taxon>
        <taxon>Enterobacteriaceae</taxon>
        <taxon>Klebsiella/Raoultella group</taxon>
        <taxon>Raoultella</taxon>
    </lineage>
</organism>
<dbReference type="PANTHER" id="PTHR34136:SF1">
    <property type="entry name" value="UDP-N-ACETYL-D-MANNOSAMINURONIC ACID TRANSFERASE"/>
    <property type="match status" value="1"/>
</dbReference>
<evidence type="ECO:0000256" key="1">
    <source>
        <dbReference type="ARBA" id="ARBA00022676"/>
    </source>
</evidence>
<dbReference type="RefSeq" id="WP_331834667.1">
    <property type="nucleotide sequence ID" value="NZ_JARXNH020000054.1"/>
</dbReference>
<protein>
    <submittedName>
        <fullName evidence="3">WecB/TagA/CpsF family glycosyltransferase</fullName>
    </submittedName>
</protein>
<name>A0ABU8Z5T5_9ENTR</name>
<accession>A0ABU8Z5T5</accession>
<keyword evidence="2" id="KW-0808">Transferase</keyword>
<sequence length="248" mass="28991">MDKSPIGVLFSKVKNESCVDFNFENGMYTFLNCFSYLYYRKHVDLYKNYHTIYCDGILMQKLVSLAGIKTQRISFDMTSLAPIVFEHAEKNNMSVALIGSDQISNDIAAKRILEKYSKLIVIEKRNGYFNNPAEEGIYLDLLRNIDPDIIIVGMGTPGQDLFLSQMYLREWTGVAFTCGGFLHQTAKNGSKYYPDFFNKYNLRWLYRIIDEPKLLYRYLFDYPKSILLFLYDLMCFKIMAKSHNKDEL</sequence>
<dbReference type="PANTHER" id="PTHR34136">
    <property type="match status" value="1"/>
</dbReference>
<evidence type="ECO:0000256" key="2">
    <source>
        <dbReference type="ARBA" id="ARBA00022679"/>
    </source>
</evidence>
<keyword evidence="1" id="KW-0328">Glycosyltransferase</keyword>
<evidence type="ECO:0000313" key="4">
    <source>
        <dbReference type="Proteomes" id="UP001334005"/>
    </source>
</evidence>
<proteinExistence type="predicted"/>
<dbReference type="CDD" id="cd06533">
    <property type="entry name" value="Glyco_transf_WecG_TagA"/>
    <property type="match status" value="1"/>
</dbReference>
<dbReference type="Pfam" id="PF03808">
    <property type="entry name" value="Glyco_tran_WecG"/>
    <property type="match status" value="1"/>
</dbReference>